<dbReference type="OrthoDB" id="426293at2759"/>
<dbReference type="InterPro" id="IPR036908">
    <property type="entry name" value="RlpA-like_sf"/>
</dbReference>
<dbReference type="CDD" id="cd22191">
    <property type="entry name" value="DPBB_RlpA_EXP_N-like"/>
    <property type="match status" value="1"/>
</dbReference>
<dbReference type="Gene3D" id="2.40.40.10">
    <property type="entry name" value="RlpA-like domain"/>
    <property type="match status" value="1"/>
</dbReference>
<keyword evidence="1" id="KW-0732">Signal</keyword>
<dbReference type="SUPFAM" id="SSF50685">
    <property type="entry name" value="Barwin-like endoglucanases"/>
    <property type="match status" value="1"/>
</dbReference>
<gene>
    <name evidence="3" type="ORF">G7Y89_g4589</name>
</gene>
<proteinExistence type="predicted"/>
<evidence type="ECO:0000256" key="2">
    <source>
        <dbReference type="SAM" id="MobiDB-lite"/>
    </source>
</evidence>
<feature type="region of interest" description="Disordered" evidence="2">
    <location>
        <begin position="45"/>
        <end position="65"/>
    </location>
</feature>
<comment type="caution">
    <text evidence="3">The sequence shown here is derived from an EMBL/GenBank/DDBJ whole genome shotgun (WGS) entry which is preliminary data.</text>
</comment>
<name>A0A8H4RP53_9HELO</name>
<evidence type="ECO:0000256" key="1">
    <source>
        <dbReference type="ARBA" id="ARBA00022729"/>
    </source>
</evidence>
<protein>
    <submittedName>
        <fullName evidence="3">Uncharacterized protein</fullName>
    </submittedName>
</protein>
<keyword evidence="4" id="KW-1185">Reference proteome</keyword>
<dbReference type="EMBL" id="JAAMPI010000252">
    <property type="protein sequence ID" value="KAF4633530.1"/>
    <property type="molecule type" value="Genomic_DNA"/>
</dbReference>
<dbReference type="PANTHER" id="PTHR31836">
    <property type="match status" value="1"/>
</dbReference>
<dbReference type="PANTHER" id="PTHR31836:SF28">
    <property type="entry name" value="SRCR DOMAIN-CONTAINING PROTEIN-RELATED"/>
    <property type="match status" value="1"/>
</dbReference>
<organism evidence="3 4">
    <name type="scientific">Cudoniella acicularis</name>
    <dbReference type="NCBI Taxonomy" id="354080"/>
    <lineage>
        <taxon>Eukaryota</taxon>
        <taxon>Fungi</taxon>
        <taxon>Dikarya</taxon>
        <taxon>Ascomycota</taxon>
        <taxon>Pezizomycotina</taxon>
        <taxon>Leotiomycetes</taxon>
        <taxon>Helotiales</taxon>
        <taxon>Tricladiaceae</taxon>
        <taxon>Cudoniella</taxon>
    </lineage>
</organism>
<reference evidence="3 4" key="1">
    <citation type="submission" date="2020-03" db="EMBL/GenBank/DDBJ databases">
        <title>Draft Genome Sequence of Cudoniella acicularis.</title>
        <authorList>
            <person name="Buettner E."/>
            <person name="Kellner H."/>
        </authorList>
    </citation>
    <scope>NUCLEOTIDE SEQUENCE [LARGE SCALE GENOMIC DNA]</scope>
    <source>
        <strain evidence="3 4">DSM 108380</strain>
    </source>
</reference>
<evidence type="ECO:0000313" key="4">
    <source>
        <dbReference type="Proteomes" id="UP000566819"/>
    </source>
</evidence>
<dbReference type="Proteomes" id="UP000566819">
    <property type="component" value="Unassembled WGS sequence"/>
</dbReference>
<dbReference type="InterPro" id="IPR051477">
    <property type="entry name" value="Expansin_CellWall"/>
</dbReference>
<dbReference type="AlphaFoldDB" id="A0A8H4RP53"/>
<evidence type="ECO:0000313" key="3">
    <source>
        <dbReference type="EMBL" id="KAF4633530.1"/>
    </source>
</evidence>
<accession>A0A8H4RP53</accession>
<sequence>MEKCSQDALENLGSEALLRVVVLELRELKKALSRQDEQLEAFKNGTTNLNPSKQKLKRKSKPDTEISTWRSRKESVWGSPPSTTIISLPHDMRLGSILQEAITRYNSDAVPSWSSQYGERVIKLRGEGPDTAEDSFRNARWTKIVGECWKIPHDNRINLCFRTDSVNHRTLVRVRNFIMNFHKLDYPDSPRGEYFHVWDWFDSGISAYWCPGTKSTTTPLRNLSGIGGEQWEQLNSATALSIMIAPWRRIINMQGLTSLYSAGSPVDTSELSDEDLCPFLSETKNAVFQDPMDEILWRTVKLHLRCLRASDTEHSAMATKGWIMFHVTFYEILDFQSHKRIELWPSGELHSDYLNRPGKPRKIRESAFTIIAIPSTGLPGTKLRSVFWTMLCLRPNQFPHLQYSESRDDLSRGRTHNMVDELSDLVHTSLVVIIRRWEEISCYFDRLLVERHGLLDPAYHDSLLIDDAAFTRSKKYFWAIEFLQESEASIMDVIEQCNRFMDLMSANPPFEEVAKKNFNARLKKHQVSVQRLRALRNGFIKKQEEAKALRDGLFSASAVMESRAATQLGENIKLLTYVSIFFLPISVCTRQTRLTLQVVIEMVGEYEGIAGWYPQYNAYGSCNQINHEEDFVAAISTSWLNNYCGKILEITNKNNNRSVKVAVGDYCRGCLPDYIKISKVAYRALAGAVGSEEERINITWRML</sequence>